<dbReference type="InterPro" id="IPR005471">
    <property type="entry name" value="Tscrpt_reg_IclR_N"/>
</dbReference>
<evidence type="ECO:0000313" key="6">
    <source>
        <dbReference type="EMBL" id="MCP2160121.1"/>
    </source>
</evidence>
<dbReference type="PANTHER" id="PTHR30136">
    <property type="entry name" value="HELIX-TURN-HELIX TRANSCRIPTIONAL REGULATOR, ICLR FAMILY"/>
    <property type="match status" value="1"/>
</dbReference>
<feature type="domain" description="HTH iclR-type" evidence="4">
    <location>
        <begin position="1"/>
        <end position="52"/>
    </location>
</feature>
<proteinExistence type="predicted"/>
<dbReference type="PANTHER" id="PTHR30136:SF35">
    <property type="entry name" value="HTH-TYPE TRANSCRIPTIONAL REGULATOR RV1719"/>
    <property type="match status" value="1"/>
</dbReference>
<dbReference type="Pfam" id="PF09339">
    <property type="entry name" value="HTH_IclR"/>
    <property type="match status" value="1"/>
</dbReference>
<evidence type="ECO:0000256" key="1">
    <source>
        <dbReference type="ARBA" id="ARBA00023015"/>
    </source>
</evidence>
<sequence>MLDAVARAPRPLSLTEIADAAGAPVSSAHDLLDELTALGHLRLVDRRYVLGWRAHTLTVIGGTTRPAGVDHARLGRLSRQCGAPLTLAVLVGDAVHYLDHAGPRAPGRIQAVADDHRPRPALRTAAGRLMLARAENAPRDRVLDALRAEDPTAVAAFDAEIATIRREGIARSDGLADPDIAAIAVGTSDPSVALLLTARRGPRGGRVPHLEAAARSLLTQLSHRP</sequence>
<keyword evidence="1" id="KW-0805">Transcription regulation</keyword>
<dbReference type="InterPro" id="IPR029016">
    <property type="entry name" value="GAF-like_dom_sf"/>
</dbReference>
<dbReference type="InterPro" id="IPR050707">
    <property type="entry name" value="HTH_MetabolicPath_Reg"/>
</dbReference>
<evidence type="ECO:0000259" key="5">
    <source>
        <dbReference type="PROSITE" id="PS51078"/>
    </source>
</evidence>
<feature type="domain" description="IclR-ED" evidence="5">
    <location>
        <begin position="46"/>
        <end position="225"/>
    </location>
</feature>
<dbReference type="PROSITE" id="PS51077">
    <property type="entry name" value="HTH_ICLR"/>
    <property type="match status" value="1"/>
</dbReference>
<name>A0ABT1GYU2_9NOCA</name>
<dbReference type="SUPFAM" id="SSF46785">
    <property type="entry name" value="Winged helix' DNA-binding domain"/>
    <property type="match status" value="1"/>
</dbReference>
<keyword evidence="7" id="KW-1185">Reference proteome</keyword>
<comment type="caution">
    <text evidence="6">The sequence shown here is derived from an EMBL/GenBank/DDBJ whole genome shotgun (WGS) entry which is preliminary data.</text>
</comment>
<evidence type="ECO:0000313" key="7">
    <source>
        <dbReference type="Proteomes" id="UP001205740"/>
    </source>
</evidence>
<evidence type="ECO:0000256" key="2">
    <source>
        <dbReference type="ARBA" id="ARBA00023125"/>
    </source>
</evidence>
<dbReference type="Gene3D" id="3.30.450.40">
    <property type="match status" value="1"/>
</dbReference>
<dbReference type="Proteomes" id="UP001205740">
    <property type="component" value="Unassembled WGS sequence"/>
</dbReference>
<protein>
    <submittedName>
        <fullName evidence="6">Transcriptional regulator, IclR family</fullName>
    </submittedName>
</protein>
<dbReference type="SUPFAM" id="SSF55781">
    <property type="entry name" value="GAF domain-like"/>
    <property type="match status" value="1"/>
</dbReference>
<dbReference type="InterPro" id="IPR014757">
    <property type="entry name" value="Tscrpt_reg_IclR_C"/>
</dbReference>
<keyword evidence="2" id="KW-0238">DNA-binding</keyword>
<organism evidence="6 7">
    <name type="scientific">Williamsia serinedens</name>
    <dbReference type="NCBI Taxonomy" id="391736"/>
    <lineage>
        <taxon>Bacteria</taxon>
        <taxon>Bacillati</taxon>
        <taxon>Actinomycetota</taxon>
        <taxon>Actinomycetes</taxon>
        <taxon>Mycobacteriales</taxon>
        <taxon>Nocardiaceae</taxon>
        <taxon>Williamsia</taxon>
    </lineage>
</organism>
<dbReference type="InterPro" id="IPR036390">
    <property type="entry name" value="WH_DNA-bd_sf"/>
</dbReference>
<dbReference type="PROSITE" id="PS51078">
    <property type="entry name" value="ICLR_ED"/>
    <property type="match status" value="1"/>
</dbReference>
<evidence type="ECO:0000259" key="4">
    <source>
        <dbReference type="PROSITE" id="PS51077"/>
    </source>
</evidence>
<accession>A0ABT1GYU2</accession>
<dbReference type="InterPro" id="IPR036388">
    <property type="entry name" value="WH-like_DNA-bd_sf"/>
</dbReference>
<keyword evidence="3" id="KW-0804">Transcription</keyword>
<reference evidence="6 7" key="1">
    <citation type="submission" date="2022-06" db="EMBL/GenBank/DDBJ databases">
        <title>Genomic Encyclopedia of Archaeal and Bacterial Type Strains, Phase II (KMG-II): from individual species to whole genera.</title>
        <authorList>
            <person name="Goeker M."/>
        </authorList>
    </citation>
    <scope>NUCLEOTIDE SEQUENCE [LARGE SCALE GENOMIC DNA]</scope>
    <source>
        <strain evidence="6 7">DSM 45037</strain>
    </source>
</reference>
<evidence type="ECO:0000256" key="3">
    <source>
        <dbReference type="ARBA" id="ARBA00023163"/>
    </source>
</evidence>
<dbReference type="Gene3D" id="1.10.10.10">
    <property type="entry name" value="Winged helix-like DNA-binding domain superfamily/Winged helix DNA-binding domain"/>
    <property type="match status" value="1"/>
</dbReference>
<dbReference type="Pfam" id="PF01614">
    <property type="entry name" value="IclR_C"/>
    <property type="match status" value="1"/>
</dbReference>
<dbReference type="EMBL" id="JAMTCG010000002">
    <property type="protein sequence ID" value="MCP2160121.1"/>
    <property type="molecule type" value="Genomic_DNA"/>
</dbReference>
<gene>
    <name evidence="6" type="ORF">LX12_001300</name>
</gene>